<feature type="region of interest" description="Disordered" evidence="1">
    <location>
        <begin position="28"/>
        <end position="123"/>
    </location>
</feature>
<protein>
    <submittedName>
        <fullName evidence="2">Serine/arginine repetitive matrix protein 1</fullName>
    </submittedName>
</protein>
<feature type="compositionally biased region" description="Basic and acidic residues" evidence="1">
    <location>
        <begin position="99"/>
        <end position="109"/>
    </location>
</feature>
<sequence length="123" mass="13773">MRLVVKLFSSIVDVVPIGDETSVSFALLQTSDVDGSGKKKKKKKEKKHKKDKKHKKHKKHKKEKSGGPVTGDGHENHGGEEDGESRKESDSEVDDSLDDLEKHLREKALRSMRKAQLSPSQMS</sequence>
<dbReference type="Proteomes" id="UP000314294">
    <property type="component" value="Unassembled WGS sequence"/>
</dbReference>
<proteinExistence type="predicted"/>
<evidence type="ECO:0000313" key="3">
    <source>
        <dbReference type="Proteomes" id="UP000314294"/>
    </source>
</evidence>
<name>A0A4Z2IYR6_9TELE</name>
<evidence type="ECO:0000313" key="2">
    <source>
        <dbReference type="EMBL" id="TNN83135.1"/>
    </source>
</evidence>
<dbReference type="AlphaFoldDB" id="A0A4Z2IYR6"/>
<organism evidence="2 3">
    <name type="scientific">Liparis tanakae</name>
    <name type="common">Tanaka's snailfish</name>
    <dbReference type="NCBI Taxonomy" id="230148"/>
    <lineage>
        <taxon>Eukaryota</taxon>
        <taxon>Metazoa</taxon>
        <taxon>Chordata</taxon>
        <taxon>Craniata</taxon>
        <taxon>Vertebrata</taxon>
        <taxon>Euteleostomi</taxon>
        <taxon>Actinopterygii</taxon>
        <taxon>Neopterygii</taxon>
        <taxon>Teleostei</taxon>
        <taxon>Neoteleostei</taxon>
        <taxon>Acanthomorphata</taxon>
        <taxon>Eupercaria</taxon>
        <taxon>Perciformes</taxon>
        <taxon>Cottioidei</taxon>
        <taxon>Cottales</taxon>
        <taxon>Liparidae</taxon>
        <taxon>Liparis</taxon>
    </lineage>
</organism>
<dbReference type="EMBL" id="SRLO01000035">
    <property type="protein sequence ID" value="TNN83135.1"/>
    <property type="molecule type" value="Genomic_DNA"/>
</dbReference>
<keyword evidence="3" id="KW-1185">Reference proteome</keyword>
<gene>
    <name evidence="2" type="primary">Srrm1_1</name>
    <name evidence="2" type="ORF">EYF80_006742</name>
</gene>
<accession>A0A4Z2IYR6</accession>
<reference evidence="2 3" key="1">
    <citation type="submission" date="2019-03" db="EMBL/GenBank/DDBJ databases">
        <title>First draft genome of Liparis tanakae, snailfish: a comprehensive survey of snailfish specific genes.</title>
        <authorList>
            <person name="Kim W."/>
            <person name="Song I."/>
            <person name="Jeong J.-H."/>
            <person name="Kim D."/>
            <person name="Kim S."/>
            <person name="Ryu S."/>
            <person name="Song J.Y."/>
            <person name="Lee S.K."/>
        </authorList>
    </citation>
    <scope>NUCLEOTIDE SEQUENCE [LARGE SCALE GENOMIC DNA]</scope>
    <source>
        <tissue evidence="2">Muscle</tissue>
    </source>
</reference>
<evidence type="ECO:0000256" key="1">
    <source>
        <dbReference type="SAM" id="MobiDB-lite"/>
    </source>
</evidence>
<comment type="caution">
    <text evidence="2">The sequence shown here is derived from an EMBL/GenBank/DDBJ whole genome shotgun (WGS) entry which is preliminary data.</text>
</comment>
<feature type="compositionally biased region" description="Basic residues" evidence="1">
    <location>
        <begin position="38"/>
        <end position="63"/>
    </location>
</feature>
<feature type="compositionally biased region" description="Basic and acidic residues" evidence="1">
    <location>
        <begin position="72"/>
        <end position="90"/>
    </location>
</feature>